<keyword evidence="3" id="KW-1185">Reference proteome</keyword>
<evidence type="ECO:0000313" key="2">
    <source>
        <dbReference type="EMBL" id="CAH9080503.1"/>
    </source>
</evidence>
<feature type="region of interest" description="Disordered" evidence="1">
    <location>
        <begin position="202"/>
        <end position="229"/>
    </location>
</feature>
<name>A0A9P1E5P3_CUSEU</name>
<proteinExistence type="predicted"/>
<feature type="compositionally biased region" description="Basic and acidic residues" evidence="1">
    <location>
        <begin position="202"/>
        <end position="224"/>
    </location>
</feature>
<evidence type="ECO:0000313" key="3">
    <source>
        <dbReference type="Proteomes" id="UP001152484"/>
    </source>
</evidence>
<evidence type="ECO:0000256" key="1">
    <source>
        <dbReference type="SAM" id="MobiDB-lite"/>
    </source>
</evidence>
<sequence>MADAATGAAAFTGTAVAVTGTSPPSSVPPPPVKVTPTVTVTPTYSDSTITVTGHSDCRPPPTMTASRSDCLPESITAIHAKNHHLHCCKPPRRFPPPATDAGQQCHPLPNHHPIIRQLNHSFNPIPKHHLPNPPVCPQPPLRLVCRHRRTTSDHQTPGPTPLSPQPPSSPQPSQLPPTPRPTLAQSDLLQLHQATSDLRILDKTKSDMHIQSHRSTDSGQKKGEEDEIGGARWTSTVLRASLCWSELQLIRPSTGKIRSSSDGDAPPQMDRPL</sequence>
<feature type="region of interest" description="Disordered" evidence="1">
    <location>
        <begin position="251"/>
        <end position="273"/>
    </location>
</feature>
<gene>
    <name evidence="2" type="ORF">CEURO_LOCUS7529</name>
</gene>
<dbReference type="EMBL" id="CAMAPE010000013">
    <property type="protein sequence ID" value="CAH9080503.1"/>
    <property type="molecule type" value="Genomic_DNA"/>
</dbReference>
<reference evidence="2" key="1">
    <citation type="submission" date="2022-07" db="EMBL/GenBank/DDBJ databases">
        <authorList>
            <person name="Macas J."/>
            <person name="Novak P."/>
            <person name="Neumann P."/>
        </authorList>
    </citation>
    <scope>NUCLEOTIDE SEQUENCE</scope>
</reference>
<accession>A0A9P1E5P3</accession>
<comment type="caution">
    <text evidence="2">The sequence shown here is derived from an EMBL/GenBank/DDBJ whole genome shotgun (WGS) entry which is preliminary data.</text>
</comment>
<dbReference type="AlphaFoldDB" id="A0A9P1E5P3"/>
<protein>
    <submittedName>
        <fullName evidence="2">Uncharacterized protein</fullName>
    </submittedName>
</protein>
<feature type="region of interest" description="Disordered" evidence="1">
    <location>
        <begin position="150"/>
        <end position="183"/>
    </location>
</feature>
<dbReference type="Proteomes" id="UP001152484">
    <property type="component" value="Unassembled WGS sequence"/>
</dbReference>
<feature type="compositionally biased region" description="Pro residues" evidence="1">
    <location>
        <begin position="158"/>
        <end position="180"/>
    </location>
</feature>
<organism evidence="2 3">
    <name type="scientific">Cuscuta europaea</name>
    <name type="common">European dodder</name>
    <dbReference type="NCBI Taxonomy" id="41803"/>
    <lineage>
        <taxon>Eukaryota</taxon>
        <taxon>Viridiplantae</taxon>
        <taxon>Streptophyta</taxon>
        <taxon>Embryophyta</taxon>
        <taxon>Tracheophyta</taxon>
        <taxon>Spermatophyta</taxon>
        <taxon>Magnoliopsida</taxon>
        <taxon>eudicotyledons</taxon>
        <taxon>Gunneridae</taxon>
        <taxon>Pentapetalae</taxon>
        <taxon>asterids</taxon>
        <taxon>lamiids</taxon>
        <taxon>Solanales</taxon>
        <taxon>Convolvulaceae</taxon>
        <taxon>Cuscuteae</taxon>
        <taxon>Cuscuta</taxon>
        <taxon>Cuscuta subgen. Cuscuta</taxon>
    </lineage>
</organism>